<dbReference type="InterPro" id="IPR032710">
    <property type="entry name" value="NTF2-like_dom_sf"/>
</dbReference>
<feature type="region of interest" description="Disordered" evidence="5">
    <location>
        <begin position="32"/>
        <end position="78"/>
    </location>
</feature>
<dbReference type="GO" id="GO:0051087">
    <property type="term" value="F:protein-folding chaperone binding"/>
    <property type="evidence" value="ECO:0007669"/>
    <property type="project" value="TreeGrafter"/>
</dbReference>
<dbReference type="EMBL" id="LPWF01000026">
    <property type="protein sequence ID" value="ODR97332.1"/>
    <property type="molecule type" value="Genomic_DNA"/>
</dbReference>
<dbReference type="GO" id="GO:0030150">
    <property type="term" value="P:protein import into mitochondrial matrix"/>
    <property type="evidence" value="ECO:0007669"/>
    <property type="project" value="TreeGrafter"/>
</dbReference>
<name>A0A1E3VUX6_9HYPH</name>
<evidence type="ECO:0000256" key="5">
    <source>
        <dbReference type="SAM" id="MobiDB-lite"/>
    </source>
</evidence>
<reference evidence="8 9" key="1">
    <citation type="journal article" date="2016" name="Environ. Microbiol.">
        <title>New Methyloceanibacter diversity from North Sea sediments includes methanotroph containing solely the soluble methane monooxygenase.</title>
        <authorList>
            <person name="Vekeman B."/>
            <person name="Kerckhof F.M."/>
            <person name="Cremers G."/>
            <person name="de Vos P."/>
            <person name="Vandamme P."/>
            <person name="Boon N."/>
            <person name="Op den Camp H.J."/>
            <person name="Heylen K."/>
        </authorList>
    </citation>
    <scope>NUCLEOTIDE SEQUENCE [LARGE SCALE GENOMIC DNA]</scope>
    <source>
        <strain evidence="8 9">R-67175</strain>
    </source>
</reference>
<dbReference type="NCBIfam" id="NF033779">
    <property type="entry name" value="Tim44_TimA_adap"/>
    <property type="match status" value="1"/>
</dbReference>
<gene>
    <name evidence="8" type="ORF">AUC69_11960</name>
</gene>
<feature type="domain" description="Tim44-like" evidence="7">
    <location>
        <begin position="93"/>
        <end position="239"/>
    </location>
</feature>
<dbReference type="InterPro" id="IPR016985">
    <property type="entry name" value="UCP031890_Tim44-rel"/>
</dbReference>
<dbReference type="InterPro" id="IPR039544">
    <property type="entry name" value="Tim44-like"/>
</dbReference>
<dbReference type="SMART" id="SM00978">
    <property type="entry name" value="Tim44"/>
    <property type="match status" value="1"/>
</dbReference>
<dbReference type="OrthoDB" id="9798618at2"/>
<dbReference type="RefSeq" id="WP_069441883.1">
    <property type="nucleotide sequence ID" value="NZ_LPWF01000026.1"/>
</dbReference>
<protein>
    <submittedName>
        <fullName evidence="8">Calcium-binding protein</fullName>
    </submittedName>
</protein>
<dbReference type="SUPFAM" id="SSF54427">
    <property type="entry name" value="NTF2-like"/>
    <property type="match status" value="1"/>
</dbReference>
<keyword evidence="6" id="KW-1133">Transmembrane helix</keyword>
<feature type="transmembrane region" description="Helical" evidence="6">
    <location>
        <begin position="6"/>
        <end position="23"/>
    </location>
</feature>
<comment type="similarity">
    <text evidence="2">Belongs to the Tim44 family.</text>
</comment>
<dbReference type="Proteomes" id="UP000094472">
    <property type="component" value="Unassembled WGS sequence"/>
</dbReference>
<dbReference type="InterPro" id="IPR007379">
    <property type="entry name" value="Tim44-like_dom"/>
</dbReference>
<dbReference type="Pfam" id="PF04280">
    <property type="entry name" value="Tim44"/>
    <property type="match status" value="1"/>
</dbReference>
<evidence type="ECO:0000256" key="2">
    <source>
        <dbReference type="ARBA" id="ARBA00009597"/>
    </source>
</evidence>
<dbReference type="AlphaFoldDB" id="A0A1E3VUX6"/>
<organism evidence="8 9">
    <name type="scientific">Methyloceanibacter superfactus</name>
    <dbReference type="NCBI Taxonomy" id="1774969"/>
    <lineage>
        <taxon>Bacteria</taxon>
        <taxon>Pseudomonadati</taxon>
        <taxon>Pseudomonadota</taxon>
        <taxon>Alphaproteobacteria</taxon>
        <taxon>Hyphomicrobiales</taxon>
        <taxon>Hyphomicrobiaceae</taxon>
        <taxon>Methyloceanibacter</taxon>
    </lineage>
</organism>
<dbReference type="PANTHER" id="PTHR10721:SF1">
    <property type="entry name" value="MITOCHONDRIAL IMPORT INNER MEMBRANE TRANSLOCASE SUBUNIT TIM44"/>
    <property type="match status" value="1"/>
</dbReference>
<dbReference type="PANTHER" id="PTHR10721">
    <property type="entry name" value="MITOCHONDRIAL IMPORT INNER MEMBRANE TRANSLOCASE SUBUNIT TIM44"/>
    <property type="match status" value="1"/>
</dbReference>
<feature type="compositionally biased region" description="Basic and acidic residues" evidence="5">
    <location>
        <begin position="32"/>
        <end position="46"/>
    </location>
</feature>
<keyword evidence="4 6" id="KW-0472">Membrane</keyword>
<dbReference type="Gene3D" id="3.10.450.240">
    <property type="match status" value="1"/>
</dbReference>
<keyword evidence="3" id="KW-0809">Transit peptide</keyword>
<keyword evidence="6" id="KW-0812">Transmembrane</keyword>
<evidence type="ECO:0000256" key="1">
    <source>
        <dbReference type="ARBA" id="ARBA00004370"/>
    </source>
</evidence>
<evidence type="ECO:0000313" key="8">
    <source>
        <dbReference type="EMBL" id="ODR97332.1"/>
    </source>
</evidence>
<evidence type="ECO:0000259" key="7">
    <source>
        <dbReference type="SMART" id="SM00978"/>
    </source>
</evidence>
<evidence type="ECO:0000256" key="4">
    <source>
        <dbReference type="ARBA" id="ARBA00023136"/>
    </source>
</evidence>
<evidence type="ECO:0000256" key="6">
    <source>
        <dbReference type="SAM" id="Phobius"/>
    </source>
</evidence>
<dbReference type="GO" id="GO:0016020">
    <property type="term" value="C:membrane"/>
    <property type="evidence" value="ECO:0007669"/>
    <property type="project" value="UniProtKB-SubCell"/>
</dbReference>
<dbReference type="PIRSF" id="PIRSF031890">
    <property type="entry name" value="UCP031890_transporter_Tim44"/>
    <property type="match status" value="1"/>
</dbReference>
<proteinExistence type="inferred from homology"/>
<evidence type="ECO:0000256" key="3">
    <source>
        <dbReference type="ARBA" id="ARBA00022946"/>
    </source>
</evidence>
<comment type="subcellular location">
    <subcellularLocation>
        <location evidence="1">Membrane</location>
    </subcellularLocation>
</comment>
<keyword evidence="9" id="KW-1185">Reference proteome</keyword>
<sequence>MSEAFDIYTLLFLVLAVVIFIRLRSVLGRRTGNERPPYDPYTRADTKAGTPEGSVVALPRGRTGRAPVAEASGPSPEDIEERLERYAAKDTPLRESLTEVMRADPSFDPAQFLDGAKGAYDMVVAAFAEGDEATLKQLLGQDVLEGFERAIAEREQRGETLQSTLVGIDKADIIEAEVKGKQALVTVKFVSELISVTHDADGEVVEGDPKKVREVTDIWTFARETASRNPNWKLVATEAAN</sequence>
<dbReference type="STRING" id="1774969.AUC69_11960"/>
<comment type="caution">
    <text evidence="8">The sequence shown here is derived from an EMBL/GenBank/DDBJ whole genome shotgun (WGS) entry which is preliminary data.</text>
</comment>
<evidence type="ECO:0000313" key="9">
    <source>
        <dbReference type="Proteomes" id="UP000094472"/>
    </source>
</evidence>
<accession>A0A1E3VUX6</accession>